<proteinExistence type="predicted"/>
<dbReference type="EMBL" id="KQ947404">
    <property type="protein sequence ID" value="KUJ24280.1"/>
    <property type="molecule type" value="Genomic_DNA"/>
</dbReference>
<dbReference type="GeneID" id="28815282"/>
<feature type="domain" description="2EXR" evidence="1">
    <location>
        <begin position="7"/>
        <end position="153"/>
    </location>
</feature>
<evidence type="ECO:0000313" key="3">
    <source>
        <dbReference type="Proteomes" id="UP000070700"/>
    </source>
</evidence>
<gene>
    <name evidence="2" type="ORF">LY89DRAFT_16914</name>
</gene>
<dbReference type="Pfam" id="PF20150">
    <property type="entry name" value="2EXR"/>
    <property type="match status" value="1"/>
</dbReference>
<name>A0A194XVC5_MOLSC</name>
<keyword evidence="3" id="KW-1185">Reference proteome</keyword>
<dbReference type="InParanoid" id="A0A194XVC5"/>
<evidence type="ECO:0000259" key="1">
    <source>
        <dbReference type="Pfam" id="PF20150"/>
    </source>
</evidence>
<dbReference type="PANTHER" id="PTHR35910:SF1">
    <property type="entry name" value="2EXR DOMAIN-CONTAINING PROTEIN"/>
    <property type="match status" value="1"/>
</dbReference>
<dbReference type="KEGG" id="psco:LY89DRAFT_16914"/>
<dbReference type="PANTHER" id="PTHR35910">
    <property type="entry name" value="2EXR DOMAIN-CONTAINING PROTEIN"/>
    <property type="match status" value="1"/>
</dbReference>
<dbReference type="InterPro" id="IPR045518">
    <property type="entry name" value="2EXR"/>
</dbReference>
<organism evidence="2 3">
    <name type="scientific">Mollisia scopiformis</name>
    <name type="common">Conifer needle endophyte fungus</name>
    <name type="synonym">Phialocephala scopiformis</name>
    <dbReference type="NCBI Taxonomy" id="149040"/>
    <lineage>
        <taxon>Eukaryota</taxon>
        <taxon>Fungi</taxon>
        <taxon>Dikarya</taxon>
        <taxon>Ascomycota</taxon>
        <taxon>Pezizomycotina</taxon>
        <taxon>Leotiomycetes</taxon>
        <taxon>Helotiales</taxon>
        <taxon>Mollisiaceae</taxon>
        <taxon>Mollisia</taxon>
    </lineage>
</organism>
<reference evidence="2 3" key="1">
    <citation type="submission" date="2015-10" db="EMBL/GenBank/DDBJ databases">
        <title>Full genome of DAOMC 229536 Phialocephala scopiformis, a fungal endophyte of spruce producing the potent anti-insectan compound rugulosin.</title>
        <authorList>
            <consortium name="DOE Joint Genome Institute"/>
            <person name="Walker A.K."/>
            <person name="Frasz S.L."/>
            <person name="Seifert K.A."/>
            <person name="Miller J.D."/>
            <person name="Mondo S.J."/>
            <person name="Labutti K."/>
            <person name="Lipzen A."/>
            <person name="Dockter R."/>
            <person name="Kennedy M."/>
            <person name="Grigoriev I.V."/>
            <person name="Spatafora J.W."/>
        </authorList>
    </citation>
    <scope>NUCLEOTIDE SEQUENCE [LARGE SCALE GENOMIC DNA]</scope>
    <source>
        <strain evidence="2 3">CBS 120377</strain>
    </source>
</reference>
<evidence type="ECO:0000313" key="2">
    <source>
        <dbReference type="EMBL" id="KUJ24280.1"/>
    </source>
</evidence>
<dbReference type="OrthoDB" id="3473305at2759"/>
<dbReference type="Proteomes" id="UP000070700">
    <property type="component" value="Unassembled WGS sequence"/>
</dbReference>
<sequence length="251" mass="28773">MPITSSFHPFSRLPLELRLRIWSFALPAPQLASLVAYTEEESLRKTPFDNPGGPQKWIYMYFERCSTLSVKKPHPLLQANHESRSLVLSHHHLLPYTPDSEVLLLTKTNETVPSPRNNGPHLLEPRKLLALNKDLIDSQTKPFTLFNPHQDVLFLADPRRQIHCSSLSVVVRWLHPPLLSSIRILGLSYYTWRKDRKFKILNLLYEFSSLEKLYVCFVGSGEEWDGGENGGWGGGWLDAVRREGDDMDGSK</sequence>
<dbReference type="RefSeq" id="XP_018078635.1">
    <property type="nucleotide sequence ID" value="XM_018205556.1"/>
</dbReference>
<protein>
    <recommendedName>
        <fullName evidence="1">2EXR domain-containing protein</fullName>
    </recommendedName>
</protein>
<accession>A0A194XVC5</accession>
<dbReference type="AlphaFoldDB" id="A0A194XVC5"/>